<evidence type="ECO:0000256" key="4">
    <source>
        <dbReference type="ARBA" id="ARBA00023136"/>
    </source>
</evidence>
<accession>A0ABD0BIB7</accession>
<keyword evidence="1" id="KW-1003">Cell membrane</keyword>
<evidence type="ECO:0000256" key="3">
    <source>
        <dbReference type="ARBA" id="ARBA00022989"/>
    </source>
</evidence>
<feature type="transmembrane region" description="Helical" evidence="6">
    <location>
        <begin position="109"/>
        <end position="132"/>
    </location>
</feature>
<evidence type="ECO:0000313" key="9">
    <source>
        <dbReference type="Proteomes" id="UP001205910"/>
    </source>
</evidence>
<evidence type="ECO:0000256" key="2">
    <source>
        <dbReference type="ARBA" id="ARBA00022692"/>
    </source>
</evidence>
<gene>
    <name evidence="8" type="ORF">CULCOIPH005_18730</name>
</gene>
<keyword evidence="2 6" id="KW-0812">Transmembrane</keyword>
<evidence type="ECO:0000256" key="5">
    <source>
        <dbReference type="SAM" id="MobiDB-lite"/>
    </source>
</evidence>
<dbReference type="EMBL" id="BQFK01000005">
    <property type="protein sequence ID" value="GJJ43684.1"/>
    <property type="molecule type" value="Genomic_DNA"/>
</dbReference>
<reference evidence="8 9" key="1">
    <citation type="submission" date="2021-11" db="EMBL/GenBank/DDBJ databases">
        <title>Whole genome sequences of diphtheriae toxin producing Corynebacterium ulcerans isolates from cats in Osaka, Japan.</title>
        <authorList>
            <person name="Umeda K."/>
            <person name="Hirai Y."/>
        </authorList>
    </citation>
    <scope>NUCLEOTIDE SEQUENCE [LARGE SCALE GENOMIC DNA]</scope>
    <source>
        <strain evidence="8 9">12109B-1</strain>
    </source>
</reference>
<evidence type="ECO:0000313" key="8">
    <source>
        <dbReference type="EMBL" id="GJJ43684.1"/>
    </source>
</evidence>
<evidence type="ECO:0000259" key="7">
    <source>
        <dbReference type="Pfam" id="PF06305"/>
    </source>
</evidence>
<feature type="compositionally biased region" description="Polar residues" evidence="5">
    <location>
        <begin position="37"/>
        <end position="59"/>
    </location>
</feature>
<dbReference type="Proteomes" id="UP001205910">
    <property type="component" value="Unassembled WGS sequence"/>
</dbReference>
<proteinExistence type="predicted"/>
<feature type="domain" description="Lipopolysaccharide assembly protein A" evidence="7">
    <location>
        <begin position="90"/>
        <end position="141"/>
    </location>
</feature>
<sequence>MRNKDAFHDSSSPEPGSDMPFPSVASGSSNESDEALRTSTELSVPTQDTIGSSSTPANKQTVKKTFAGGTWVALIIGALLLILLLIFILQNQEKVALHMFVWEFSVPVGVGFLLASITGALIMALVGGVRMFQLRRQITKHQ</sequence>
<dbReference type="RefSeq" id="WP_014836537.1">
    <property type="nucleotide sequence ID" value="NZ_AP019662.1"/>
</dbReference>
<dbReference type="Pfam" id="PF06305">
    <property type="entry name" value="LapA_dom"/>
    <property type="match status" value="1"/>
</dbReference>
<dbReference type="InterPro" id="IPR010445">
    <property type="entry name" value="LapA_dom"/>
</dbReference>
<dbReference type="AlphaFoldDB" id="A0ABD0BIB7"/>
<evidence type="ECO:0000256" key="6">
    <source>
        <dbReference type="SAM" id="Phobius"/>
    </source>
</evidence>
<keyword evidence="3 6" id="KW-1133">Transmembrane helix</keyword>
<evidence type="ECO:0000256" key="1">
    <source>
        <dbReference type="ARBA" id="ARBA00022475"/>
    </source>
</evidence>
<keyword evidence="4 6" id="KW-0472">Membrane</keyword>
<feature type="region of interest" description="Disordered" evidence="5">
    <location>
        <begin position="1"/>
        <end position="59"/>
    </location>
</feature>
<name>A0ABD0BIB7_CORUL</name>
<protein>
    <recommendedName>
        <fullName evidence="7">Lipopolysaccharide assembly protein A domain-containing protein</fullName>
    </recommendedName>
</protein>
<comment type="caution">
    <text evidence="8">The sequence shown here is derived from an EMBL/GenBank/DDBJ whole genome shotgun (WGS) entry which is preliminary data.</text>
</comment>
<organism evidence="8 9">
    <name type="scientific">Corynebacterium ulcerans</name>
    <dbReference type="NCBI Taxonomy" id="65058"/>
    <lineage>
        <taxon>Bacteria</taxon>
        <taxon>Bacillati</taxon>
        <taxon>Actinomycetota</taxon>
        <taxon>Actinomycetes</taxon>
        <taxon>Mycobacteriales</taxon>
        <taxon>Corynebacteriaceae</taxon>
        <taxon>Corynebacterium</taxon>
    </lineage>
</organism>
<feature type="transmembrane region" description="Helical" evidence="6">
    <location>
        <begin position="66"/>
        <end position="89"/>
    </location>
</feature>